<organism evidence="1 2">
    <name type="scientific">Scutellospora calospora</name>
    <dbReference type="NCBI Taxonomy" id="85575"/>
    <lineage>
        <taxon>Eukaryota</taxon>
        <taxon>Fungi</taxon>
        <taxon>Fungi incertae sedis</taxon>
        <taxon>Mucoromycota</taxon>
        <taxon>Glomeromycotina</taxon>
        <taxon>Glomeromycetes</taxon>
        <taxon>Diversisporales</taxon>
        <taxon>Gigasporaceae</taxon>
        <taxon>Scutellospora</taxon>
    </lineage>
</organism>
<proteinExistence type="predicted"/>
<reference evidence="1" key="1">
    <citation type="submission" date="2021-06" db="EMBL/GenBank/DDBJ databases">
        <authorList>
            <person name="Kallberg Y."/>
            <person name="Tangrot J."/>
            <person name="Rosling A."/>
        </authorList>
    </citation>
    <scope>NUCLEOTIDE SEQUENCE</scope>
    <source>
        <strain evidence="1">AU212A</strain>
    </source>
</reference>
<dbReference type="Proteomes" id="UP000789860">
    <property type="component" value="Unassembled WGS sequence"/>
</dbReference>
<feature type="non-terminal residue" evidence="1">
    <location>
        <position position="1"/>
    </location>
</feature>
<evidence type="ECO:0000313" key="1">
    <source>
        <dbReference type="EMBL" id="CAG8672297.1"/>
    </source>
</evidence>
<evidence type="ECO:0000313" key="2">
    <source>
        <dbReference type="Proteomes" id="UP000789860"/>
    </source>
</evidence>
<keyword evidence="2" id="KW-1185">Reference proteome</keyword>
<sequence>NSNYMLKLVNAERQKNNLPAAQKHTDYMARIKMLTHKENLDIGARIKAQGYDWTLCGENIASGQKNEDEVMKTWMNSPLHRQNILNKGFKNLGVGYSSNGNYWTQDFGTTKK</sequence>
<name>A0ACA9NSA2_9GLOM</name>
<accession>A0ACA9NSA2</accession>
<comment type="caution">
    <text evidence="1">The sequence shown here is derived from an EMBL/GenBank/DDBJ whole genome shotgun (WGS) entry which is preliminary data.</text>
</comment>
<protein>
    <submittedName>
        <fullName evidence="1">6040_t:CDS:1</fullName>
    </submittedName>
</protein>
<gene>
    <name evidence="1" type="ORF">SCALOS_LOCUS9424</name>
</gene>
<dbReference type="EMBL" id="CAJVPM010029186">
    <property type="protein sequence ID" value="CAG8672297.1"/>
    <property type="molecule type" value="Genomic_DNA"/>
</dbReference>